<proteinExistence type="inferred from homology"/>
<accession>A0A1N7IGX1</accession>
<keyword evidence="2 3" id="KW-0479">Metal-binding</keyword>
<comment type="similarity">
    <text evidence="1">Belongs to the DinB family.</text>
</comment>
<organism evidence="4 5">
    <name type="scientific">Chryseobacterium shigense</name>
    <dbReference type="NCBI Taxonomy" id="297244"/>
    <lineage>
        <taxon>Bacteria</taxon>
        <taxon>Pseudomonadati</taxon>
        <taxon>Bacteroidota</taxon>
        <taxon>Flavobacteriia</taxon>
        <taxon>Flavobacteriales</taxon>
        <taxon>Weeksellaceae</taxon>
        <taxon>Chryseobacterium group</taxon>
        <taxon>Chryseobacterium</taxon>
    </lineage>
</organism>
<sequence>MDTLSQFRDEFETEYQTTKKFFEAYPEGKNEYAPHEKSMKLMPLATHISEIFGWPDTILKTSELDFANGGFQPKHLSTKEDLLNTLDENFKSAQYALENAKEEHLNDTWALKNNGHEVAKWTKYGSIRHALNQITHHRAQLGVYYRLNDIPLPGSYGPSADHQSF</sequence>
<dbReference type="InterPro" id="IPR034660">
    <property type="entry name" value="DinB/YfiT-like"/>
</dbReference>
<evidence type="ECO:0000256" key="2">
    <source>
        <dbReference type="ARBA" id="ARBA00022723"/>
    </source>
</evidence>
<protein>
    <submittedName>
        <fullName evidence="4">Uncharacterized damage-inducible protein DinB (Forms a four-helix bundle)</fullName>
    </submittedName>
</protein>
<evidence type="ECO:0000313" key="4">
    <source>
        <dbReference type="EMBL" id="SIS36300.1"/>
    </source>
</evidence>
<feature type="binding site" evidence="3">
    <location>
        <position position="47"/>
    </location>
    <ligand>
        <name>a divalent metal cation</name>
        <dbReference type="ChEBI" id="CHEBI:60240"/>
    </ligand>
</feature>
<dbReference type="EMBL" id="FTNY01000003">
    <property type="protein sequence ID" value="SIS36300.1"/>
    <property type="molecule type" value="Genomic_DNA"/>
</dbReference>
<dbReference type="GO" id="GO:0046872">
    <property type="term" value="F:metal ion binding"/>
    <property type="evidence" value="ECO:0007669"/>
    <property type="project" value="UniProtKB-KW"/>
</dbReference>
<dbReference type="OrthoDB" id="119432at2"/>
<keyword evidence="5" id="KW-1185">Reference proteome</keyword>
<evidence type="ECO:0000313" key="5">
    <source>
        <dbReference type="Proteomes" id="UP000186373"/>
    </source>
</evidence>
<dbReference type="Pfam" id="PF05163">
    <property type="entry name" value="DinB"/>
    <property type="match status" value="1"/>
</dbReference>
<evidence type="ECO:0000256" key="1">
    <source>
        <dbReference type="ARBA" id="ARBA00008635"/>
    </source>
</evidence>
<gene>
    <name evidence="4" type="ORF">SAMN05421639_103769</name>
</gene>
<dbReference type="RefSeq" id="WP_076507827.1">
    <property type="nucleotide sequence ID" value="NZ_FTNY01000003.1"/>
</dbReference>
<dbReference type="Gene3D" id="1.20.120.450">
    <property type="entry name" value="dinb family like domain"/>
    <property type="match status" value="1"/>
</dbReference>
<feature type="binding site" evidence="3">
    <location>
        <position position="137"/>
    </location>
    <ligand>
        <name>a divalent metal cation</name>
        <dbReference type="ChEBI" id="CHEBI:60240"/>
    </ligand>
</feature>
<dbReference type="SUPFAM" id="SSF109854">
    <property type="entry name" value="DinB/YfiT-like putative metalloenzymes"/>
    <property type="match status" value="1"/>
</dbReference>
<evidence type="ECO:0000256" key="3">
    <source>
        <dbReference type="PIRSR" id="PIRSR607837-1"/>
    </source>
</evidence>
<dbReference type="InterPro" id="IPR007837">
    <property type="entry name" value="DinB"/>
</dbReference>
<dbReference type="AlphaFoldDB" id="A0A1N7IGX1"/>
<reference evidence="5" key="1">
    <citation type="submission" date="2017-01" db="EMBL/GenBank/DDBJ databases">
        <authorList>
            <person name="Varghese N."/>
            <person name="Submissions S."/>
        </authorList>
    </citation>
    <scope>NUCLEOTIDE SEQUENCE [LARGE SCALE GENOMIC DNA]</scope>
    <source>
        <strain evidence="5">DSM 17126</strain>
    </source>
</reference>
<dbReference type="Proteomes" id="UP000186373">
    <property type="component" value="Unassembled WGS sequence"/>
</dbReference>
<name>A0A1N7IGX1_9FLAO</name>